<feature type="compositionally biased region" description="Low complexity" evidence="1">
    <location>
        <begin position="40"/>
        <end position="58"/>
    </location>
</feature>
<sequence length="58" mass="6203">MIRSGYSSRILLINSVPMPLPVPPPSECVSWNPCRQSHDSASLRTTSSTESTSSAPSV</sequence>
<dbReference type="AlphaFoldDB" id="A0A9D4K7X3"/>
<evidence type="ECO:0000313" key="2">
    <source>
        <dbReference type="EMBL" id="KAH3834772.1"/>
    </source>
</evidence>
<dbReference type="Proteomes" id="UP000828390">
    <property type="component" value="Unassembled WGS sequence"/>
</dbReference>
<dbReference type="EMBL" id="JAIWYP010000004">
    <property type="protein sequence ID" value="KAH3834772.1"/>
    <property type="molecule type" value="Genomic_DNA"/>
</dbReference>
<reference evidence="2" key="1">
    <citation type="journal article" date="2019" name="bioRxiv">
        <title>The Genome of the Zebra Mussel, Dreissena polymorpha: A Resource for Invasive Species Research.</title>
        <authorList>
            <person name="McCartney M.A."/>
            <person name="Auch B."/>
            <person name="Kono T."/>
            <person name="Mallez S."/>
            <person name="Zhang Y."/>
            <person name="Obille A."/>
            <person name="Becker A."/>
            <person name="Abrahante J.E."/>
            <person name="Garbe J."/>
            <person name="Badalamenti J.P."/>
            <person name="Herman A."/>
            <person name="Mangelson H."/>
            <person name="Liachko I."/>
            <person name="Sullivan S."/>
            <person name="Sone E.D."/>
            <person name="Koren S."/>
            <person name="Silverstein K.A.T."/>
            <person name="Beckman K.B."/>
            <person name="Gohl D.M."/>
        </authorList>
    </citation>
    <scope>NUCLEOTIDE SEQUENCE</scope>
    <source>
        <strain evidence="2">Duluth1</strain>
        <tissue evidence="2">Whole animal</tissue>
    </source>
</reference>
<name>A0A9D4K7X3_DREPO</name>
<reference evidence="2" key="2">
    <citation type="submission" date="2020-11" db="EMBL/GenBank/DDBJ databases">
        <authorList>
            <person name="McCartney M.A."/>
            <person name="Auch B."/>
            <person name="Kono T."/>
            <person name="Mallez S."/>
            <person name="Becker A."/>
            <person name="Gohl D.M."/>
            <person name="Silverstein K.A.T."/>
            <person name="Koren S."/>
            <person name="Bechman K.B."/>
            <person name="Herman A."/>
            <person name="Abrahante J.E."/>
            <person name="Garbe J."/>
        </authorList>
    </citation>
    <scope>NUCLEOTIDE SEQUENCE</scope>
    <source>
        <strain evidence="2">Duluth1</strain>
        <tissue evidence="2">Whole animal</tissue>
    </source>
</reference>
<proteinExistence type="predicted"/>
<comment type="caution">
    <text evidence="2">The sequence shown here is derived from an EMBL/GenBank/DDBJ whole genome shotgun (WGS) entry which is preliminary data.</text>
</comment>
<accession>A0A9D4K7X3</accession>
<keyword evidence="3" id="KW-1185">Reference proteome</keyword>
<evidence type="ECO:0000256" key="1">
    <source>
        <dbReference type="SAM" id="MobiDB-lite"/>
    </source>
</evidence>
<evidence type="ECO:0000313" key="3">
    <source>
        <dbReference type="Proteomes" id="UP000828390"/>
    </source>
</evidence>
<protein>
    <submittedName>
        <fullName evidence="2">Uncharacterized protein</fullName>
    </submittedName>
</protein>
<gene>
    <name evidence="2" type="ORF">DPMN_108107</name>
</gene>
<organism evidence="2 3">
    <name type="scientific">Dreissena polymorpha</name>
    <name type="common">Zebra mussel</name>
    <name type="synonym">Mytilus polymorpha</name>
    <dbReference type="NCBI Taxonomy" id="45954"/>
    <lineage>
        <taxon>Eukaryota</taxon>
        <taxon>Metazoa</taxon>
        <taxon>Spiralia</taxon>
        <taxon>Lophotrochozoa</taxon>
        <taxon>Mollusca</taxon>
        <taxon>Bivalvia</taxon>
        <taxon>Autobranchia</taxon>
        <taxon>Heteroconchia</taxon>
        <taxon>Euheterodonta</taxon>
        <taxon>Imparidentia</taxon>
        <taxon>Neoheterodontei</taxon>
        <taxon>Myida</taxon>
        <taxon>Dreissenoidea</taxon>
        <taxon>Dreissenidae</taxon>
        <taxon>Dreissena</taxon>
    </lineage>
</organism>
<feature type="region of interest" description="Disordered" evidence="1">
    <location>
        <begin position="33"/>
        <end position="58"/>
    </location>
</feature>